<evidence type="ECO:0000256" key="1">
    <source>
        <dbReference type="SAM" id="MobiDB-lite"/>
    </source>
</evidence>
<feature type="region of interest" description="Disordered" evidence="1">
    <location>
        <begin position="95"/>
        <end position="114"/>
    </location>
</feature>
<dbReference type="Proteomes" id="UP001528823">
    <property type="component" value="Unassembled WGS sequence"/>
</dbReference>
<organism evidence="2 3">
    <name type="scientific">Spartinivicinus poritis</name>
    <dbReference type="NCBI Taxonomy" id="2994640"/>
    <lineage>
        <taxon>Bacteria</taxon>
        <taxon>Pseudomonadati</taxon>
        <taxon>Pseudomonadota</taxon>
        <taxon>Gammaproteobacteria</taxon>
        <taxon>Oceanospirillales</taxon>
        <taxon>Zooshikellaceae</taxon>
        <taxon>Spartinivicinus</taxon>
    </lineage>
</organism>
<protein>
    <recommendedName>
        <fullName evidence="4">Lipoprotein</fullName>
    </recommendedName>
</protein>
<evidence type="ECO:0000313" key="3">
    <source>
        <dbReference type="Proteomes" id="UP001528823"/>
    </source>
</evidence>
<accession>A0ABT5UB81</accession>
<comment type="caution">
    <text evidence="2">The sequence shown here is derived from an EMBL/GenBank/DDBJ whole genome shotgun (WGS) entry which is preliminary data.</text>
</comment>
<reference evidence="2 3" key="1">
    <citation type="submission" date="2022-11" db="EMBL/GenBank/DDBJ databases">
        <title>Spartinivicinus poritis sp. nov., isolated from scleractinian coral Porites lutea.</title>
        <authorList>
            <person name="Zhang G."/>
            <person name="Cai L."/>
            <person name="Wei Q."/>
        </authorList>
    </citation>
    <scope>NUCLEOTIDE SEQUENCE [LARGE SCALE GENOMIC DNA]</scope>
    <source>
        <strain evidence="2 3">A2-2</strain>
    </source>
</reference>
<sequence>MKNVIKPVFLGYFLIGFTLLSGCSSTSEVPSLGEHMIQQGRSVSKLGQQWQEGKSLIEEGEELIEDGEGMIADGEEQVSNGQKKLLEGRKLVREGSKKMQESESLFYQQGKTAP</sequence>
<evidence type="ECO:0000313" key="2">
    <source>
        <dbReference type="EMBL" id="MDE1463627.1"/>
    </source>
</evidence>
<dbReference type="RefSeq" id="WP_274689959.1">
    <property type="nucleotide sequence ID" value="NZ_JAPMOU010000022.1"/>
</dbReference>
<proteinExistence type="predicted"/>
<dbReference type="PROSITE" id="PS51257">
    <property type="entry name" value="PROKAR_LIPOPROTEIN"/>
    <property type="match status" value="1"/>
</dbReference>
<feature type="compositionally biased region" description="Polar residues" evidence="1">
    <location>
        <begin position="102"/>
        <end position="114"/>
    </location>
</feature>
<evidence type="ECO:0008006" key="4">
    <source>
        <dbReference type="Google" id="ProtNLM"/>
    </source>
</evidence>
<keyword evidence="3" id="KW-1185">Reference proteome</keyword>
<dbReference type="EMBL" id="JAPMOU010000022">
    <property type="protein sequence ID" value="MDE1463627.1"/>
    <property type="molecule type" value="Genomic_DNA"/>
</dbReference>
<gene>
    <name evidence="2" type="ORF">ORQ98_16865</name>
</gene>
<name>A0ABT5UB81_9GAMM</name>